<dbReference type="Proteomes" id="UP000807825">
    <property type="component" value="Unassembled WGS sequence"/>
</dbReference>
<dbReference type="InterPro" id="IPR002731">
    <property type="entry name" value="ATPase_BadF"/>
</dbReference>
<dbReference type="InterPro" id="IPR008275">
    <property type="entry name" value="CoA_E_activase_dom"/>
</dbReference>
<evidence type="ECO:0000259" key="5">
    <source>
        <dbReference type="Pfam" id="PF01869"/>
    </source>
</evidence>
<keyword evidence="4" id="KW-0411">Iron-sulfur</keyword>
<dbReference type="InterPro" id="IPR043129">
    <property type="entry name" value="ATPase_NBD"/>
</dbReference>
<comment type="caution">
    <text evidence="6">The sequence shown here is derived from an EMBL/GenBank/DDBJ whole genome shotgun (WGS) entry which is preliminary data.</text>
</comment>
<dbReference type="NCBIfam" id="TIGR00241">
    <property type="entry name" value="CoA_E_activ"/>
    <property type="match status" value="1"/>
</dbReference>
<feature type="domain" description="ATPase BadF/BadG/BcrA/BcrD type" evidence="5">
    <location>
        <begin position="94"/>
        <end position="249"/>
    </location>
</feature>
<evidence type="ECO:0000256" key="1">
    <source>
        <dbReference type="ARBA" id="ARBA00001966"/>
    </source>
</evidence>
<feature type="domain" description="ATPase BadF/BadG/BcrA/BcrD type" evidence="5">
    <location>
        <begin position="302"/>
        <end position="553"/>
    </location>
</feature>
<feature type="non-terminal residue" evidence="6">
    <location>
        <position position="564"/>
    </location>
</feature>
<evidence type="ECO:0000313" key="7">
    <source>
        <dbReference type="Proteomes" id="UP000807825"/>
    </source>
</evidence>
<dbReference type="PANTHER" id="PTHR32329">
    <property type="entry name" value="BIFUNCTIONAL PROTEIN [INCLUDES 2-HYDROXYACYL-COA DEHYDRATASE (N-TER) AND ITS ACTIVATOR DOMAIN (C_TERM)-RELATED"/>
    <property type="match status" value="1"/>
</dbReference>
<proteinExistence type="predicted"/>
<dbReference type="PANTHER" id="PTHR32329:SF7">
    <property type="entry name" value="ACTIVATOR OF 2-HYDROXYACYL-COA-HYDRATASE"/>
    <property type="match status" value="1"/>
</dbReference>
<dbReference type="GO" id="GO:0046872">
    <property type="term" value="F:metal ion binding"/>
    <property type="evidence" value="ECO:0007669"/>
    <property type="project" value="UniProtKB-KW"/>
</dbReference>
<evidence type="ECO:0000256" key="4">
    <source>
        <dbReference type="ARBA" id="ARBA00023014"/>
    </source>
</evidence>
<dbReference type="CDD" id="cd24035">
    <property type="entry name" value="ASKHA_NBD_O66634-like_rpt2"/>
    <property type="match status" value="1"/>
</dbReference>
<dbReference type="InterPro" id="IPR051805">
    <property type="entry name" value="Dehydratase_Activator_Redct"/>
</dbReference>
<dbReference type="Gene3D" id="3.30.420.40">
    <property type="match status" value="4"/>
</dbReference>
<reference evidence="6" key="1">
    <citation type="submission" date="2020-07" db="EMBL/GenBank/DDBJ databases">
        <title>Huge and variable diversity of episymbiotic CPR bacteria and DPANN archaea in groundwater ecosystems.</title>
        <authorList>
            <person name="He C.Y."/>
            <person name="Keren R."/>
            <person name="Whittaker M."/>
            <person name="Farag I.F."/>
            <person name="Doudna J."/>
            <person name="Cate J.H.D."/>
            <person name="Banfield J.F."/>
        </authorList>
    </citation>
    <scope>NUCLEOTIDE SEQUENCE</scope>
    <source>
        <strain evidence="6">NC_groundwater_1664_Pr3_B-0.1um_52_9</strain>
    </source>
</reference>
<dbReference type="CDD" id="cd24034">
    <property type="entry name" value="ASKHA_NBD_O66634-like_rpt1"/>
    <property type="match status" value="1"/>
</dbReference>
<name>A0A9D6V7D8_9BACT</name>
<dbReference type="GO" id="GO:0051536">
    <property type="term" value="F:iron-sulfur cluster binding"/>
    <property type="evidence" value="ECO:0007669"/>
    <property type="project" value="UniProtKB-KW"/>
</dbReference>
<dbReference type="Pfam" id="PF01869">
    <property type="entry name" value="BcrAD_BadFG"/>
    <property type="match status" value="2"/>
</dbReference>
<dbReference type="EMBL" id="JACRDE010000340">
    <property type="protein sequence ID" value="MBI5250402.1"/>
    <property type="molecule type" value="Genomic_DNA"/>
</dbReference>
<evidence type="ECO:0000313" key="6">
    <source>
        <dbReference type="EMBL" id="MBI5250402.1"/>
    </source>
</evidence>
<sequence length="564" mass="60381">MEALGLCLGASTLSLVHLRKENGKTEIIECDTITHEGNPRKVLLETLKKMPVARKIPVAVTGRKFCNFVELTTISEPEAVEMAVSHVIANGDPHSVVISAGGETFLVYHLDEDGKIQGIQTGNKCASGTGEFFLQQIGRMNLTLQDVSGLGISEHPHKVSGRCSVFCKSDCTHALNKGVPKGQVVAGLAKMMANKVVELLKKLPKKHVVLVGGSSRNKTMIHYLAKEIEDLRIPEEAPYFEALGAALWALENPTKPYNGPDDVFQKKGSAFGYLKPLSEFRHLVRFEDRPRGKAEAGDRTILGLDVGSTTTKGVIMRCRDKAILAADYLRTDGDPVGASRKVYRSLADQMDVPISIVGLGVTGSGRQIAGLHALTDGVINEIIAHAAAAVHFDPEVDTIFEIGGQDAKYTYITNGVPSDYAMNEACSAGTGSFLEESAKESLGLKVTDIGKVAYTGTNPPNFNDQCAAFIGSDIKNAAQEGIPVNDIVAGLVYSICMNYSNRVKGNRPVGKKVFMQGGVCYNEAIPAAMAALTGKEIVVPPEPGLMGAFGVALEVERRIDVGLM</sequence>
<evidence type="ECO:0000256" key="2">
    <source>
        <dbReference type="ARBA" id="ARBA00022723"/>
    </source>
</evidence>
<accession>A0A9D6V7D8</accession>
<keyword evidence="3" id="KW-0408">Iron</keyword>
<gene>
    <name evidence="6" type="ORF">HY912_12980</name>
</gene>
<keyword evidence="2" id="KW-0479">Metal-binding</keyword>
<organism evidence="6 7">
    <name type="scientific">Desulfomonile tiedjei</name>
    <dbReference type="NCBI Taxonomy" id="2358"/>
    <lineage>
        <taxon>Bacteria</taxon>
        <taxon>Pseudomonadati</taxon>
        <taxon>Thermodesulfobacteriota</taxon>
        <taxon>Desulfomonilia</taxon>
        <taxon>Desulfomonilales</taxon>
        <taxon>Desulfomonilaceae</taxon>
        <taxon>Desulfomonile</taxon>
    </lineage>
</organism>
<comment type="cofactor">
    <cofactor evidence="1">
        <name>[4Fe-4S] cluster</name>
        <dbReference type="ChEBI" id="CHEBI:49883"/>
    </cofactor>
</comment>
<evidence type="ECO:0000256" key="3">
    <source>
        <dbReference type="ARBA" id="ARBA00023004"/>
    </source>
</evidence>
<protein>
    <submittedName>
        <fullName evidence="6">Activase</fullName>
    </submittedName>
</protein>
<dbReference type="SUPFAM" id="SSF53067">
    <property type="entry name" value="Actin-like ATPase domain"/>
    <property type="match status" value="2"/>
</dbReference>
<dbReference type="AlphaFoldDB" id="A0A9D6V7D8"/>